<gene>
    <name evidence="2" type="ORF">CHGG_03311</name>
</gene>
<proteinExistence type="predicted"/>
<dbReference type="EMBL" id="CH408030">
    <property type="protein sequence ID" value="EAQ91376.1"/>
    <property type="molecule type" value="Genomic_DNA"/>
</dbReference>
<evidence type="ECO:0000313" key="3">
    <source>
        <dbReference type="Proteomes" id="UP000001056"/>
    </source>
</evidence>
<evidence type="ECO:0000313" key="2">
    <source>
        <dbReference type="EMBL" id="EAQ91376.1"/>
    </source>
</evidence>
<keyword evidence="3" id="KW-1185">Reference proteome</keyword>
<sequence>MDNSAAPVARKMCRGCRTEKDIGQFHDLRENPPRKFDEPGPRFTGDDQETPLLAEDMATKREFDEALAAEKMQRCLRCKERWFDIKLMADGGITLDKVCDISAPEFASGLSYVAVSRVKTLGGLMFERPFDRSRVYRETPSRAMGLKLLDHATRRLQALDAVAGVDPSEELSGFISSDEESVEA</sequence>
<reference evidence="3" key="1">
    <citation type="journal article" date="2015" name="Genome Announc.">
        <title>Draft genome sequence of the cellulolytic fungus Chaetomium globosum.</title>
        <authorList>
            <person name="Cuomo C.A."/>
            <person name="Untereiner W.A."/>
            <person name="Ma L.-J."/>
            <person name="Grabherr M."/>
            <person name="Birren B.W."/>
        </authorList>
    </citation>
    <scope>NUCLEOTIDE SEQUENCE [LARGE SCALE GENOMIC DNA]</scope>
    <source>
        <strain evidence="3">ATCC 6205 / CBS 148.51 / DSM 1962 / NBRC 6347 / NRRL 1970</strain>
    </source>
</reference>
<organism evidence="2 3">
    <name type="scientific">Chaetomium globosum (strain ATCC 6205 / CBS 148.51 / DSM 1962 / NBRC 6347 / NRRL 1970)</name>
    <name type="common">Soil fungus</name>
    <dbReference type="NCBI Taxonomy" id="306901"/>
    <lineage>
        <taxon>Eukaryota</taxon>
        <taxon>Fungi</taxon>
        <taxon>Dikarya</taxon>
        <taxon>Ascomycota</taxon>
        <taxon>Pezizomycotina</taxon>
        <taxon>Sordariomycetes</taxon>
        <taxon>Sordariomycetidae</taxon>
        <taxon>Sordariales</taxon>
        <taxon>Chaetomiaceae</taxon>
        <taxon>Chaetomium</taxon>
    </lineage>
</organism>
<dbReference type="RefSeq" id="XP_001229827.1">
    <property type="nucleotide sequence ID" value="XM_001229826.1"/>
</dbReference>
<feature type="region of interest" description="Disordered" evidence="1">
    <location>
        <begin position="27"/>
        <end position="48"/>
    </location>
</feature>
<name>Q2H8Z3_CHAGB</name>
<dbReference type="InParanoid" id="Q2H8Z3"/>
<feature type="compositionally biased region" description="Basic and acidic residues" evidence="1">
    <location>
        <begin position="27"/>
        <end position="40"/>
    </location>
</feature>
<evidence type="ECO:0000256" key="1">
    <source>
        <dbReference type="SAM" id="MobiDB-lite"/>
    </source>
</evidence>
<accession>Q2H8Z3</accession>
<dbReference type="HOGENOM" id="CLU_001613_3_2_1"/>
<dbReference type="eggNOG" id="ENOG502RNTD">
    <property type="taxonomic scope" value="Eukaryota"/>
</dbReference>
<dbReference type="GeneID" id="4389900"/>
<dbReference type="Proteomes" id="UP000001056">
    <property type="component" value="Unassembled WGS sequence"/>
</dbReference>
<protein>
    <submittedName>
        <fullName evidence="2">Uncharacterized protein</fullName>
    </submittedName>
</protein>
<dbReference type="OrthoDB" id="5088358at2759"/>
<dbReference type="VEuPathDB" id="FungiDB:CHGG_03311"/>
<dbReference type="AlphaFoldDB" id="Q2H8Z3"/>